<dbReference type="InterPro" id="IPR013005">
    <property type="entry name" value="Ribosomal_uL4-like"/>
</dbReference>
<dbReference type="GO" id="GO:0003735">
    <property type="term" value="F:structural constituent of ribosome"/>
    <property type="evidence" value="ECO:0007669"/>
    <property type="project" value="InterPro"/>
</dbReference>
<dbReference type="PANTHER" id="PTHR10746:SF6">
    <property type="entry name" value="LARGE RIBOSOMAL SUBUNIT PROTEIN UL4M"/>
    <property type="match status" value="1"/>
</dbReference>
<dbReference type="SUPFAM" id="SSF52166">
    <property type="entry name" value="Ribosomal protein L4"/>
    <property type="match status" value="1"/>
</dbReference>
<comment type="caution">
    <text evidence="5">The sequence shown here is derived from an EMBL/GenBank/DDBJ whole genome shotgun (WGS) entry which is preliminary data.</text>
</comment>
<protein>
    <recommendedName>
        <fullName evidence="6">50S ribosomal protein L4</fullName>
    </recommendedName>
</protein>
<name>X1EKE6_9ZZZZ</name>
<sequence>MRVPVYSLKGEVVDQVELGEDVFGISFNEAVVHQAMVRQLANKRQGTASTKTRGEVRGSTRKLFSQKHTGRARRGDIKSPLLRGGGVVFGPKPRSYYQSMPKKMRRLALKCVLSSKAREKDMKVIEELAFEMSRTKDVVDILSALDVDSTALIVTEHSNRNVVKSARNLANSKVLPSALINVLDLLSYKTLIITVPAIRNIERIWGREVIKNASL</sequence>
<evidence type="ECO:0000256" key="3">
    <source>
        <dbReference type="ARBA" id="ARBA00023274"/>
    </source>
</evidence>
<gene>
    <name evidence="5" type="ORF">S03H2_04510</name>
</gene>
<dbReference type="GO" id="GO:1990904">
    <property type="term" value="C:ribonucleoprotein complex"/>
    <property type="evidence" value="ECO:0007669"/>
    <property type="project" value="UniProtKB-KW"/>
</dbReference>
<dbReference type="NCBIfam" id="TIGR03953">
    <property type="entry name" value="rplD_bact"/>
    <property type="match status" value="1"/>
</dbReference>
<accession>X1EKE6</accession>
<dbReference type="AlphaFoldDB" id="X1EKE6"/>
<dbReference type="PANTHER" id="PTHR10746">
    <property type="entry name" value="50S RIBOSOMAL PROTEIN L4"/>
    <property type="match status" value="1"/>
</dbReference>
<proteinExistence type="inferred from homology"/>
<dbReference type="HAMAP" id="MF_01328_B">
    <property type="entry name" value="Ribosomal_uL4_B"/>
    <property type="match status" value="1"/>
</dbReference>
<reference evidence="5" key="1">
    <citation type="journal article" date="2014" name="Front. Microbiol.">
        <title>High frequency of phylogenetically diverse reductive dehalogenase-homologous genes in deep subseafloor sedimentary metagenomes.</title>
        <authorList>
            <person name="Kawai M."/>
            <person name="Futagami T."/>
            <person name="Toyoda A."/>
            <person name="Takaki Y."/>
            <person name="Nishi S."/>
            <person name="Hori S."/>
            <person name="Arai W."/>
            <person name="Tsubouchi T."/>
            <person name="Morono Y."/>
            <person name="Uchiyama I."/>
            <person name="Ito T."/>
            <person name="Fujiyama A."/>
            <person name="Inagaki F."/>
            <person name="Takami H."/>
        </authorList>
    </citation>
    <scope>NUCLEOTIDE SEQUENCE</scope>
    <source>
        <strain evidence="5">Expedition CK06-06</strain>
    </source>
</reference>
<evidence type="ECO:0000256" key="2">
    <source>
        <dbReference type="ARBA" id="ARBA00022980"/>
    </source>
</evidence>
<dbReference type="Pfam" id="PF00573">
    <property type="entry name" value="Ribosomal_L4"/>
    <property type="match status" value="1"/>
</dbReference>
<feature type="region of interest" description="Disordered" evidence="4">
    <location>
        <begin position="42"/>
        <end position="76"/>
    </location>
</feature>
<dbReference type="EMBL" id="BARU01001795">
    <property type="protein sequence ID" value="GAH20840.1"/>
    <property type="molecule type" value="Genomic_DNA"/>
</dbReference>
<evidence type="ECO:0000313" key="5">
    <source>
        <dbReference type="EMBL" id="GAH20840.1"/>
    </source>
</evidence>
<keyword evidence="3" id="KW-0687">Ribonucleoprotein</keyword>
<evidence type="ECO:0000256" key="1">
    <source>
        <dbReference type="ARBA" id="ARBA00010528"/>
    </source>
</evidence>
<evidence type="ECO:0008006" key="6">
    <source>
        <dbReference type="Google" id="ProtNLM"/>
    </source>
</evidence>
<dbReference type="InterPro" id="IPR023574">
    <property type="entry name" value="Ribosomal_uL4_dom_sf"/>
</dbReference>
<dbReference type="GO" id="GO:0005840">
    <property type="term" value="C:ribosome"/>
    <property type="evidence" value="ECO:0007669"/>
    <property type="project" value="UniProtKB-KW"/>
</dbReference>
<evidence type="ECO:0000256" key="4">
    <source>
        <dbReference type="SAM" id="MobiDB-lite"/>
    </source>
</evidence>
<dbReference type="Gene3D" id="3.40.1370.10">
    <property type="match status" value="1"/>
</dbReference>
<dbReference type="GO" id="GO:0006412">
    <property type="term" value="P:translation"/>
    <property type="evidence" value="ECO:0007669"/>
    <property type="project" value="InterPro"/>
</dbReference>
<organism evidence="5">
    <name type="scientific">marine sediment metagenome</name>
    <dbReference type="NCBI Taxonomy" id="412755"/>
    <lineage>
        <taxon>unclassified sequences</taxon>
        <taxon>metagenomes</taxon>
        <taxon>ecological metagenomes</taxon>
    </lineage>
</organism>
<feature type="compositionally biased region" description="Polar residues" evidence="4">
    <location>
        <begin position="42"/>
        <end position="51"/>
    </location>
</feature>
<dbReference type="InterPro" id="IPR002136">
    <property type="entry name" value="Ribosomal_uL4"/>
</dbReference>
<keyword evidence="2" id="KW-0689">Ribosomal protein</keyword>
<comment type="similarity">
    <text evidence="1">Belongs to the universal ribosomal protein uL4 family.</text>
</comment>